<evidence type="ECO:0000259" key="3">
    <source>
        <dbReference type="SMART" id="SM01307"/>
    </source>
</evidence>
<dbReference type="SUPFAM" id="SSF48371">
    <property type="entry name" value="ARM repeat"/>
    <property type="match status" value="1"/>
</dbReference>
<dbReference type="InterPro" id="IPR028268">
    <property type="entry name" value="Pianissimo_fam"/>
</dbReference>
<dbReference type="InterPro" id="IPR016024">
    <property type="entry name" value="ARM-type_fold"/>
</dbReference>
<feature type="region of interest" description="Disordered" evidence="2">
    <location>
        <begin position="1072"/>
        <end position="1204"/>
    </location>
</feature>
<dbReference type="GO" id="GO:0043539">
    <property type="term" value="F:protein serine/threonine kinase activator activity"/>
    <property type="evidence" value="ECO:0007669"/>
    <property type="project" value="TreeGrafter"/>
</dbReference>
<dbReference type="GO" id="GO:0031932">
    <property type="term" value="C:TORC2 complex"/>
    <property type="evidence" value="ECO:0007669"/>
    <property type="project" value="InterPro"/>
</dbReference>
<dbReference type="PANTHER" id="PTHR13298">
    <property type="entry name" value="CYTOSOLIC REGULATOR PIANISSIMO"/>
    <property type="match status" value="1"/>
</dbReference>
<comment type="caution">
    <text evidence="6">The sequence shown here is derived from an EMBL/GenBank/DDBJ whole genome shotgun (WGS) entry which is preliminary data.</text>
</comment>
<feature type="domain" description="Rapamycin-insensitive companion of mTOR N-terminal" evidence="4">
    <location>
        <begin position="59"/>
        <end position="439"/>
    </location>
</feature>
<feature type="compositionally biased region" description="Low complexity" evidence="2">
    <location>
        <begin position="1182"/>
        <end position="1201"/>
    </location>
</feature>
<keyword evidence="7" id="KW-1185">Reference proteome</keyword>
<dbReference type="SMART" id="SM01303">
    <property type="entry name" value="RasGEF_N_2"/>
    <property type="match status" value="1"/>
</dbReference>
<feature type="domain" description="Rapamycin-insensitive companion of mTOR" evidence="5">
    <location>
        <begin position="958"/>
        <end position="1030"/>
    </location>
</feature>
<dbReference type="SMART" id="SM01308">
    <property type="entry name" value="RICTOR_N"/>
    <property type="match status" value="1"/>
</dbReference>
<name>A0A6A4WG52_AMPAM</name>
<reference evidence="6 7" key="1">
    <citation type="submission" date="2019-07" db="EMBL/GenBank/DDBJ databases">
        <title>Draft genome assembly of a fouling barnacle, Amphibalanus amphitrite (Darwin, 1854): The first reference genome for Thecostraca.</title>
        <authorList>
            <person name="Kim W."/>
        </authorList>
    </citation>
    <scope>NUCLEOTIDE SEQUENCE [LARGE SCALE GENOMIC DNA]</scope>
    <source>
        <strain evidence="6">SNU_AA5</strain>
        <tissue evidence="6">Soma without cirri and trophi</tissue>
    </source>
</reference>
<evidence type="ECO:0000259" key="4">
    <source>
        <dbReference type="SMART" id="SM01308"/>
    </source>
</evidence>
<dbReference type="Proteomes" id="UP000440578">
    <property type="component" value="Unassembled WGS sequence"/>
</dbReference>
<dbReference type="InterPro" id="IPR029451">
    <property type="entry name" value="RICTOR_M"/>
</dbReference>
<dbReference type="OrthoDB" id="271111at2759"/>
<dbReference type="InterPro" id="IPR029453">
    <property type="entry name" value="Rictor_IV"/>
</dbReference>
<organism evidence="6 7">
    <name type="scientific">Amphibalanus amphitrite</name>
    <name type="common">Striped barnacle</name>
    <name type="synonym">Balanus amphitrite</name>
    <dbReference type="NCBI Taxonomy" id="1232801"/>
    <lineage>
        <taxon>Eukaryota</taxon>
        <taxon>Metazoa</taxon>
        <taxon>Ecdysozoa</taxon>
        <taxon>Arthropoda</taxon>
        <taxon>Crustacea</taxon>
        <taxon>Multicrustacea</taxon>
        <taxon>Cirripedia</taxon>
        <taxon>Thoracica</taxon>
        <taxon>Thoracicalcarea</taxon>
        <taxon>Balanomorpha</taxon>
        <taxon>Balanoidea</taxon>
        <taxon>Balanidae</taxon>
        <taxon>Amphibalaninae</taxon>
        <taxon>Amphibalanus</taxon>
    </lineage>
</organism>
<evidence type="ECO:0000256" key="1">
    <source>
        <dbReference type="ARBA" id="ARBA00008878"/>
    </source>
</evidence>
<dbReference type="Pfam" id="PF14666">
    <property type="entry name" value="RICTOR_M"/>
    <property type="match status" value="1"/>
</dbReference>
<protein>
    <submittedName>
        <fullName evidence="6">Rapamycin-insensitive companion of mTOR</fullName>
    </submittedName>
</protein>
<dbReference type="Pfam" id="PF14663">
    <property type="entry name" value="RasGEF_N_2"/>
    <property type="match status" value="1"/>
</dbReference>
<dbReference type="SMART" id="SM01307">
    <property type="entry name" value="RICTOR_M"/>
    <property type="match status" value="1"/>
</dbReference>
<dbReference type="InterPro" id="IPR028267">
    <property type="entry name" value="Pianissimo_N"/>
</dbReference>
<gene>
    <name evidence="6" type="primary">RICTOR_0</name>
    <name evidence="6" type="ORF">FJT64_026596</name>
</gene>
<evidence type="ECO:0000256" key="2">
    <source>
        <dbReference type="SAM" id="MobiDB-lite"/>
    </source>
</evidence>
<feature type="region of interest" description="Disordered" evidence="2">
    <location>
        <begin position="1312"/>
        <end position="1348"/>
    </location>
</feature>
<feature type="compositionally biased region" description="Low complexity" evidence="2">
    <location>
        <begin position="1072"/>
        <end position="1095"/>
    </location>
</feature>
<dbReference type="PANTHER" id="PTHR13298:SF11">
    <property type="entry name" value="RAPAMYCIN-INSENSITIVE COMPANION OF MTOR"/>
    <property type="match status" value="1"/>
</dbReference>
<dbReference type="GO" id="GO:0038203">
    <property type="term" value="P:TORC2 signaling"/>
    <property type="evidence" value="ECO:0007669"/>
    <property type="project" value="TreeGrafter"/>
</dbReference>
<proteinExistence type="inferred from homology"/>
<dbReference type="SMART" id="SM01310">
    <property type="entry name" value="RICTOR_V"/>
    <property type="match status" value="1"/>
</dbReference>
<accession>A0A6A4WG52</accession>
<comment type="similarity">
    <text evidence="1">Belongs to the RICTOR family.</text>
</comment>
<dbReference type="GO" id="GO:0051897">
    <property type="term" value="P:positive regulation of phosphatidylinositol 3-kinase/protein kinase B signal transduction"/>
    <property type="evidence" value="ECO:0007669"/>
    <property type="project" value="TreeGrafter"/>
</dbReference>
<evidence type="ECO:0000313" key="7">
    <source>
        <dbReference type="Proteomes" id="UP000440578"/>
    </source>
</evidence>
<dbReference type="InterPro" id="IPR029452">
    <property type="entry name" value="RICTOR_V"/>
</dbReference>
<evidence type="ECO:0000313" key="6">
    <source>
        <dbReference type="EMBL" id="KAF0301018.1"/>
    </source>
</evidence>
<evidence type="ECO:0000259" key="5">
    <source>
        <dbReference type="SMART" id="SM01310"/>
    </source>
</evidence>
<sequence length="1356" mass="146136">MSGVVGRMRNVRLPKSTRRRRDSDEEPIRIDFSRPPSENIVEFVWRACQREGISRGQRLAYLNALVKVFSALEAQQDLTIEREELIYCLRVTLVNETKEVRAAGYRALRYLIRLPEDVRSIIRFQIPVLMVRSLDLILDNTVERVQALRLARTMLTVAPSLFPSDLTRCLLAITADGPVERDKLWMITLATVTQLSAANSDQLAACGGVHVLLRAVLDCYQPRAVDAVLSALFGLLSRPAGCWPDLGLLLAPLADPHYGHHALEPDSTSRGAASSGEEVTRSAQVALLSLLRSWPGLLLLCSQHAVAFRALIDSLHVDRPELRRALLAVLFELLGRELPDPSKSPETLVTEYLNASLPAESTKLYEGFVAEEARLFLPHLGDTRPDLVMNHLAVLLYVLLENGVLEALVEVVVTADTPLSLAATLLIADILHRVNELLPVECARFSNCLPTLLGRAAQCGPTERRVTEAISLLSRLHTVRRRHALMDGASVFFRQQMTFCGQDDPSATDVFDRALRENREVRVSDECVRSLLSDSGMMSSEDSTTWRWSSVHCLVKLSTTQHGTQLCAVLSKLCALLKPDCRQYWRLPVGKTSHQQTLVMADTVSALLRIDQARSAENKTGDAGARMACVCSQCGYLLSQLVSDQAQTSVCGQCGQLLSALVSDQAQFLRSATGGSTGGSGDSSAQISANSLINTCVQHQFLLIGRVSSSQRGRELLERHGVAARLTDLVASSGWDYYVKLVVSSLDYSQGQWSWRLLERCLAAAEETKRLYCVQLLRLLARAHCPGFARWGVEMLVSKLYDTSERVSTAALQVVEEVCDYEAVVSQQPSVLSLGDGGVLLFARLLSVPAGHRMFQRANFLDHELDRWRDSFNARYVSLVETELNDALTRHQRAAGGGYGRRTGERHQTRPVHLPYHLYGQLAHHRAGFDLVRARPEVTDMIRVVKAAAADLSTSGNLHQLKAALWALGNVGRTGLGASWLSDAGLVAAVVALAAGAGALSARATACLALGLLGSTPQGAAALAAHGWQCVCRRWTERWAVDEEKLDAPGTEERATNGDLLSVSSGSSYDLSRARTASETSESAELSASARSATLPAPGRAGSSRHARSLSDAARAPVIPEFGAWQGSPTGGGWSSTESLGRSGAEPTPAAPLSPIASSGSLGDGGGAEPAGSARLAVPVPTTRSRLPSVSLSLSPPTYYPSEEDAQGYATLRGLTGRLRRGESADEGASGTSAAPLLDCGRRRLASLTLDARLSRTLSGAGPPSPGGALLIRGSSRRSSLTTVKRYQLQRSALAPAYLGIALPLDLTTGLLAPPPPPAHAAPRQPSTDSEPEQSSKDASLSLGERGEGGFFCVCS</sequence>
<feature type="domain" description="Rapamycin-insensitive companion of mTOR middle" evidence="3">
    <location>
        <begin position="523"/>
        <end position="783"/>
    </location>
</feature>
<dbReference type="Pfam" id="PF14668">
    <property type="entry name" value="RICTOR_V"/>
    <property type="match status" value="1"/>
</dbReference>
<dbReference type="EMBL" id="VIIS01001205">
    <property type="protein sequence ID" value="KAF0301018.1"/>
    <property type="molecule type" value="Genomic_DNA"/>
</dbReference>
<dbReference type="Pfam" id="PF14664">
    <property type="entry name" value="RICTOR_N"/>
    <property type="match status" value="1"/>
</dbReference>